<evidence type="ECO:0000256" key="1">
    <source>
        <dbReference type="ARBA" id="ARBA00004651"/>
    </source>
</evidence>
<feature type="transmembrane region" description="Helical" evidence="6">
    <location>
        <begin position="269"/>
        <end position="302"/>
    </location>
</feature>
<dbReference type="InterPro" id="IPR036259">
    <property type="entry name" value="MFS_trans_sf"/>
</dbReference>
<keyword evidence="2" id="KW-1003">Cell membrane</keyword>
<evidence type="ECO:0000256" key="4">
    <source>
        <dbReference type="ARBA" id="ARBA00022989"/>
    </source>
</evidence>
<keyword evidence="5 6" id="KW-0472">Membrane</keyword>
<feature type="transmembrane region" description="Helical" evidence="6">
    <location>
        <begin position="356"/>
        <end position="375"/>
    </location>
</feature>
<feature type="transmembrane region" description="Helical" evidence="6">
    <location>
        <begin position="322"/>
        <end position="349"/>
    </location>
</feature>
<evidence type="ECO:0000256" key="2">
    <source>
        <dbReference type="ARBA" id="ARBA00022475"/>
    </source>
</evidence>
<feature type="transmembrane region" description="Helical" evidence="6">
    <location>
        <begin position="71"/>
        <end position="94"/>
    </location>
</feature>
<dbReference type="SUPFAM" id="SSF103473">
    <property type="entry name" value="MFS general substrate transporter"/>
    <property type="match status" value="1"/>
</dbReference>
<evidence type="ECO:0000313" key="10">
    <source>
        <dbReference type="Proteomes" id="UP000063699"/>
    </source>
</evidence>
<dbReference type="GO" id="GO:0022857">
    <property type="term" value="F:transmembrane transporter activity"/>
    <property type="evidence" value="ECO:0007669"/>
    <property type="project" value="InterPro"/>
</dbReference>
<feature type="chain" id="PRO_5039272855" evidence="7">
    <location>
        <begin position="25"/>
        <end position="397"/>
    </location>
</feature>
<dbReference type="PROSITE" id="PS50850">
    <property type="entry name" value="MFS"/>
    <property type="match status" value="1"/>
</dbReference>
<dbReference type="PANTHER" id="PTHR43124">
    <property type="entry name" value="PURINE EFFLUX PUMP PBUE"/>
    <property type="match status" value="1"/>
</dbReference>
<feature type="transmembrane region" description="Helical" evidence="6">
    <location>
        <begin position="159"/>
        <end position="182"/>
    </location>
</feature>
<dbReference type="InterPro" id="IPR011701">
    <property type="entry name" value="MFS"/>
</dbReference>
<evidence type="ECO:0000256" key="6">
    <source>
        <dbReference type="SAM" id="Phobius"/>
    </source>
</evidence>
<dbReference type="STRING" id="860235.AOZ06_48925"/>
<feature type="transmembrane region" description="Helical" evidence="6">
    <location>
        <begin position="132"/>
        <end position="153"/>
    </location>
</feature>
<dbReference type="PANTHER" id="PTHR43124:SF10">
    <property type="entry name" value="PURINE EFFLUX PUMP PBUE"/>
    <property type="match status" value="1"/>
</dbReference>
<keyword evidence="10" id="KW-1185">Reference proteome</keyword>
<evidence type="ECO:0000259" key="8">
    <source>
        <dbReference type="PROSITE" id="PS50850"/>
    </source>
</evidence>
<dbReference type="InterPro" id="IPR050189">
    <property type="entry name" value="MFS_Efflux_Transporters"/>
</dbReference>
<keyword evidence="7" id="KW-0732">Signal</keyword>
<evidence type="ECO:0000256" key="3">
    <source>
        <dbReference type="ARBA" id="ARBA00022692"/>
    </source>
</evidence>
<dbReference type="EMBL" id="CP012752">
    <property type="protein sequence ID" value="ALG13745.1"/>
    <property type="molecule type" value="Genomic_DNA"/>
</dbReference>
<reference evidence="9 10" key="1">
    <citation type="submission" date="2015-07" db="EMBL/GenBank/DDBJ databases">
        <title>Genome sequencing of Kibdelosporangium phytohabitans.</title>
        <authorList>
            <person name="Qin S."/>
            <person name="Xing K."/>
        </authorList>
    </citation>
    <scope>NUCLEOTIDE SEQUENCE [LARGE SCALE GENOMIC DNA]</scope>
    <source>
        <strain evidence="9 10">KLBMP1111</strain>
    </source>
</reference>
<dbReference type="Gene3D" id="1.20.1250.20">
    <property type="entry name" value="MFS general substrate transporter like domains"/>
    <property type="match status" value="1"/>
</dbReference>
<sequence>MPLLRNCLLATGTFAAGTSAQVIAGVLPDLAASQQISVTTAGQLLTAFALTYAVGSPLLAAMTGRWDRHTLLVTAMGVMALGNALAAVAPNYAFLFGARMITALGAAVYTPTATVVAASLNPPERRARAFSTVFGGLTVALVAGVPLSSALVSSLGYRGVFAVVAGLTAVSGIAVWLVIPRVAPPEFTSLRARVAMLGNRQILALLTVTLLISIAGLSVYTYLSSVLAEITGVAGGAVSLMFFAYGAGGVLGNWLGGRAAERFGTRVPLLCSLVLFIVSLALLPIVALSVAGAVVVLVLWGMANWSINPPMQSRLVDTAPDSAGLTLALNASAIYLGIGLSGVTGGVVLALSGTAALGPVAAVIASAALGVFVIASRAQSSAARCTTQSGPGNTSAS</sequence>
<evidence type="ECO:0000256" key="5">
    <source>
        <dbReference type="ARBA" id="ARBA00023136"/>
    </source>
</evidence>
<dbReference type="KEGG" id="kphy:AOZ06_48925"/>
<dbReference type="Proteomes" id="UP000063699">
    <property type="component" value="Chromosome"/>
</dbReference>
<feature type="domain" description="Major facilitator superfamily (MFS) profile" evidence="8">
    <location>
        <begin position="5"/>
        <end position="379"/>
    </location>
</feature>
<evidence type="ECO:0000313" key="9">
    <source>
        <dbReference type="EMBL" id="ALG13745.1"/>
    </source>
</evidence>
<dbReference type="CDD" id="cd17324">
    <property type="entry name" value="MFS_NepI_like"/>
    <property type="match status" value="1"/>
</dbReference>
<keyword evidence="4 6" id="KW-1133">Transmembrane helix</keyword>
<gene>
    <name evidence="9" type="ORF">AOZ06_48925</name>
</gene>
<name>A0A0N9IEC9_9PSEU</name>
<dbReference type="RefSeq" id="WP_054295631.1">
    <property type="nucleotide sequence ID" value="NZ_CP012752.1"/>
</dbReference>
<feature type="transmembrane region" description="Helical" evidence="6">
    <location>
        <begin position="36"/>
        <end position="59"/>
    </location>
</feature>
<dbReference type="InterPro" id="IPR020846">
    <property type="entry name" value="MFS_dom"/>
</dbReference>
<dbReference type="OrthoDB" id="9814237at2"/>
<feature type="transmembrane region" description="Helical" evidence="6">
    <location>
        <begin position="202"/>
        <end position="223"/>
    </location>
</feature>
<comment type="subcellular location">
    <subcellularLocation>
        <location evidence="1">Cell membrane</location>
        <topology evidence="1">Multi-pass membrane protein</topology>
    </subcellularLocation>
</comment>
<dbReference type="AlphaFoldDB" id="A0A0N9IEC9"/>
<feature type="signal peptide" evidence="7">
    <location>
        <begin position="1"/>
        <end position="24"/>
    </location>
</feature>
<feature type="transmembrane region" description="Helical" evidence="6">
    <location>
        <begin position="100"/>
        <end position="120"/>
    </location>
</feature>
<accession>A0A0N9IEC9</accession>
<keyword evidence="3 6" id="KW-0812">Transmembrane</keyword>
<proteinExistence type="predicted"/>
<dbReference type="Pfam" id="PF07690">
    <property type="entry name" value="MFS_1"/>
    <property type="match status" value="1"/>
</dbReference>
<feature type="transmembrane region" description="Helical" evidence="6">
    <location>
        <begin position="235"/>
        <end position="257"/>
    </location>
</feature>
<evidence type="ECO:0000256" key="7">
    <source>
        <dbReference type="SAM" id="SignalP"/>
    </source>
</evidence>
<organism evidence="9 10">
    <name type="scientific">Kibdelosporangium phytohabitans</name>
    <dbReference type="NCBI Taxonomy" id="860235"/>
    <lineage>
        <taxon>Bacteria</taxon>
        <taxon>Bacillati</taxon>
        <taxon>Actinomycetota</taxon>
        <taxon>Actinomycetes</taxon>
        <taxon>Pseudonocardiales</taxon>
        <taxon>Pseudonocardiaceae</taxon>
        <taxon>Kibdelosporangium</taxon>
    </lineage>
</organism>
<dbReference type="GO" id="GO:0005886">
    <property type="term" value="C:plasma membrane"/>
    <property type="evidence" value="ECO:0007669"/>
    <property type="project" value="UniProtKB-SubCell"/>
</dbReference>
<protein>
    <submittedName>
        <fullName evidence="9">MFS transporter</fullName>
    </submittedName>
</protein>